<evidence type="ECO:0000313" key="3">
    <source>
        <dbReference type="EMBL" id="KAF1975111.1"/>
    </source>
</evidence>
<dbReference type="EMBL" id="ML976672">
    <property type="protein sequence ID" value="KAF1975111.1"/>
    <property type="molecule type" value="Genomic_DNA"/>
</dbReference>
<feature type="compositionally biased region" description="Low complexity" evidence="1">
    <location>
        <begin position="117"/>
        <end position="134"/>
    </location>
</feature>
<evidence type="ECO:0000313" key="4">
    <source>
        <dbReference type="Proteomes" id="UP000800036"/>
    </source>
</evidence>
<organism evidence="3 4">
    <name type="scientific">Bimuria novae-zelandiae CBS 107.79</name>
    <dbReference type="NCBI Taxonomy" id="1447943"/>
    <lineage>
        <taxon>Eukaryota</taxon>
        <taxon>Fungi</taxon>
        <taxon>Dikarya</taxon>
        <taxon>Ascomycota</taxon>
        <taxon>Pezizomycotina</taxon>
        <taxon>Dothideomycetes</taxon>
        <taxon>Pleosporomycetidae</taxon>
        <taxon>Pleosporales</taxon>
        <taxon>Massarineae</taxon>
        <taxon>Didymosphaeriaceae</taxon>
        <taxon>Bimuria</taxon>
    </lineage>
</organism>
<name>A0A6A5VDD0_9PLEO</name>
<evidence type="ECO:0000256" key="1">
    <source>
        <dbReference type="SAM" id="MobiDB-lite"/>
    </source>
</evidence>
<sequence>MQNRSNERTPSGPAIPNHSAGQQYTGPGQWLPPTPSLLQSERFFTDVATSQYDPNTIPYQELGTHNFEYMPFGNYDTAISGHQRLEHSLLRRATVPMFSPPTSRYAPPTEALHEGSESVTKSSSSSSQHHIPSSYYNHGLISPETASLGSPEMTVTAHWPIETPSNSQVEHRTHQHSLGGLSIFSDPCQNINEEFSMYDTHAMPHNLAISQEAPQYPEVELNTYTDERLLADQEAPQVFRQAHETLLIPNMHGSRPPQIQDLRQAQEAKPISNIHGPRLPQKDKPEYPVECPICKKKFTGWHQRGNQKRHMKSVHPETVAGAGTGTTARKLTCKHCLGLFKRSDARKKHEWRKLHDEAAEPTKNY</sequence>
<feature type="region of interest" description="Disordered" evidence="1">
    <location>
        <begin position="302"/>
        <end position="322"/>
    </location>
</feature>
<feature type="domain" description="C2H2-type" evidence="2">
    <location>
        <begin position="333"/>
        <end position="355"/>
    </location>
</feature>
<dbReference type="AlphaFoldDB" id="A0A6A5VDD0"/>
<dbReference type="PROSITE" id="PS00028">
    <property type="entry name" value="ZINC_FINGER_C2H2_1"/>
    <property type="match status" value="1"/>
</dbReference>
<dbReference type="Proteomes" id="UP000800036">
    <property type="component" value="Unassembled WGS sequence"/>
</dbReference>
<keyword evidence="4" id="KW-1185">Reference proteome</keyword>
<evidence type="ECO:0000259" key="2">
    <source>
        <dbReference type="PROSITE" id="PS00028"/>
    </source>
</evidence>
<protein>
    <recommendedName>
        <fullName evidence="2">C2H2-type domain-containing protein</fullName>
    </recommendedName>
</protein>
<feature type="region of interest" description="Disordered" evidence="1">
    <location>
        <begin position="99"/>
        <end position="138"/>
    </location>
</feature>
<reference evidence="3" key="1">
    <citation type="journal article" date="2020" name="Stud. Mycol.">
        <title>101 Dothideomycetes genomes: a test case for predicting lifestyles and emergence of pathogens.</title>
        <authorList>
            <person name="Haridas S."/>
            <person name="Albert R."/>
            <person name="Binder M."/>
            <person name="Bloem J."/>
            <person name="Labutti K."/>
            <person name="Salamov A."/>
            <person name="Andreopoulos B."/>
            <person name="Baker S."/>
            <person name="Barry K."/>
            <person name="Bills G."/>
            <person name="Bluhm B."/>
            <person name="Cannon C."/>
            <person name="Castanera R."/>
            <person name="Culley D."/>
            <person name="Daum C."/>
            <person name="Ezra D."/>
            <person name="Gonzalez J."/>
            <person name="Henrissat B."/>
            <person name="Kuo A."/>
            <person name="Liang C."/>
            <person name="Lipzen A."/>
            <person name="Lutzoni F."/>
            <person name="Magnuson J."/>
            <person name="Mondo S."/>
            <person name="Nolan M."/>
            <person name="Ohm R."/>
            <person name="Pangilinan J."/>
            <person name="Park H.-J."/>
            <person name="Ramirez L."/>
            <person name="Alfaro M."/>
            <person name="Sun H."/>
            <person name="Tritt A."/>
            <person name="Yoshinaga Y."/>
            <person name="Zwiers L.-H."/>
            <person name="Turgeon B."/>
            <person name="Goodwin S."/>
            <person name="Spatafora J."/>
            <person name="Crous P."/>
            <person name="Grigoriev I."/>
        </authorList>
    </citation>
    <scope>NUCLEOTIDE SEQUENCE</scope>
    <source>
        <strain evidence="3">CBS 107.79</strain>
    </source>
</reference>
<dbReference type="InterPro" id="IPR013087">
    <property type="entry name" value="Znf_C2H2_type"/>
</dbReference>
<feature type="region of interest" description="Disordered" evidence="1">
    <location>
        <begin position="1"/>
        <end position="35"/>
    </location>
</feature>
<dbReference type="OrthoDB" id="3792424at2759"/>
<feature type="compositionally biased region" description="Basic residues" evidence="1">
    <location>
        <begin position="302"/>
        <end position="313"/>
    </location>
</feature>
<accession>A0A6A5VDD0</accession>
<proteinExistence type="predicted"/>
<gene>
    <name evidence="3" type="ORF">BU23DRAFT_635241</name>
</gene>
<dbReference type="Gene3D" id="3.30.160.60">
    <property type="entry name" value="Classic Zinc Finger"/>
    <property type="match status" value="1"/>
</dbReference>